<gene>
    <name evidence="2" type="ORF">SAMN03159343_3406</name>
</gene>
<dbReference type="OrthoDB" id="9791637at2"/>
<name>A0A1G4YSK8_9ACTN</name>
<dbReference type="SUPFAM" id="SSF51182">
    <property type="entry name" value="RmlC-like cupins"/>
    <property type="match status" value="1"/>
</dbReference>
<feature type="domain" description="Cupin type-2" evidence="1">
    <location>
        <begin position="36"/>
        <end position="100"/>
    </location>
</feature>
<dbReference type="InterPro" id="IPR013096">
    <property type="entry name" value="Cupin_2"/>
</dbReference>
<evidence type="ECO:0000313" key="3">
    <source>
        <dbReference type="Proteomes" id="UP000198981"/>
    </source>
</evidence>
<organism evidence="2 3">
    <name type="scientific">Klenkia marina</name>
    <dbReference type="NCBI Taxonomy" id="1960309"/>
    <lineage>
        <taxon>Bacteria</taxon>
        <taxon>Bacillati</taxon>
        <taxon>Actinomycetota</taxon>
        <taxon>Actinomycetes</taxon>
        <taxon>Geodermatophilales</taxon>
        <taxon>Geodermatophilaceae</taxon>
        <taxon>Klenkia</taxon>
    </lineage>
</organism>
<dbReference type="InterPro" id="IPR011051">
    <property type="entry name" value="RmlC_Cupin_sf"/>
</dbReference>
<dbReference type="RefSeq" id="WP_092806558.1">
    <property type="nucleotide sequence ID" value="NZ_FMUH01000006.1"/>
</dbReference>
<proteinExistence type="predicted"/>
<evidence type="ECO:0000259" key="1">
    <source>
        <dbReference type="Pfam" id="PF07883"/>
    </source>
</evidence>
<dbReference type="STRING" id="1960309.SAMN03159343_3406"/>
<keyword evidence="3" id="KW-1185">Reference proteome</keyword>
<dbReference type="PANTHER" id="PTHR36440">
    <property type="entry name" value="PUTATIVE (AFU_ORTHOLOGUE AFUA_8G07350)-RELATED"/>
    <property type="match status" value="1"/>
</dbReference>
<evidence type="ECO:0000313" key="2">
    <source>
        <dbReference type="EMBL" id="SCX56404.1"/>
    </source>
</evidence>
<dbReference type="PANTHER" id="PTHR36440:SF1">
    <property type="entry name" value="PUTATIVE (AFU_ORTHOLOGUE AFUA_8G07350)-RELATED"/>
    <property type="match status" value="1"/>
</dbReference>
<dbReference type="Gene3D" id="2.60.120.10">
    <property type="entry name" value="Jelly Rolls"/>
    <property type="match status" value="1"/>
</dbReference>
<dbReference type="Proteomes" id="UP000198981">
    <property type="component" value="Unassembled WGS sequence"/>
</dbReference>
<accession>A0A1G4YSK8</accession>
<dbReference type="AlphaFoldDB" id="A0A1G4YSK8"/>
<dbReference type="InterPro" id="IPR014710">
    <property type="entry name" value="RmlC-like_jellyroll"/>
</dbReference>
<dbReference type="InterPro" id="IPR053146">
    <property type="entry name" value="QDO-like"/>
</dbReference>
<dbReference type="EMBL" id="FMUH01000006">
    <property type="protein sequence ID" value="SCX56404.1"/>
    <property type="molecule type" value="Genomic_DNA"/>
</dbReference>
<sequence>MVDVGDTFENAVTGERFTWLATNSSTGGAYCEFDLHLSPAAKLAVAHRHPGQLEAFSVLSGRLHSRVDGVARVVEAGEELVVPVGAAHTWGNPTDEPAHVRVRLTPSKLADEYFAAFCRIASEGRANKAGLPKNPLQFAVLLDAHRDEFQLPSPAAQVVAAPVVRLLAMVGRRAGFRADGTRAR</sequence>
<reference evidence="3" key="1">
    <citation type="submission" date="2016-10" db="EMBL/GenBank/DDBJ databases">
        <authorList>
            <person name="Varghese N."/>
            <person name="Submissions S."/>
        </authorList>
    </citation>
    <scope>NUCLEOTIDE SEQUENCE [LARGE SCALE GENOMIC DNA]</scope>
    <source>
        <strain evidence="3">DSM 45722</strain>
    </source>
</reference>
<protein>
    <submittedName>
        <fullName evidence="2">Cupin domain-containing protein</fullName>
    </submittedName>
</protein>
<dbReference type="Pfam" id="PF07883">
    <property type="entry name" value="Cupin_2"/>
    <property type="match status" value="1"/>
</dbReference>